<dbReference type="RefSeq" id="WP_097151639.1">
    <property type="nucleotide sequence ID" value="NZ_OBEL01000001.1"/>
</dbReference>
<keyword evidence="2" id="KW-0472">Membrane</keyword>
<dbReference type="InterPro" id="IPR018702">
    <property type="entry name" value="DUF2207"/>
</dbReference>
<evidence type="ECO:0000259" key="4">
    <source>
        <dbReference type="Pfam" id="PF09972"/>
    </source>
</evidence>
<dbReference type="Pfam" id="PF20990">
    <property type="entry name" value="DUF2207_C"/>
    <property type="match status" value="2"/>
</dbReference>
<feature type="domain" description="Predicted membrane protein YciQ-like C-terminal" evidence="5">
    <location>
        <begin position="468"/>
        <end position="583"/>
    </location>
</feature>
<keyword evidence="2" id="KW-1133">Transmembrane helix</keyword>
<dbReference type="OrthoDB" id="9767603at2"/>
<organism evidence="6 7">
    <name type="scientific">Cohaesibacter gelatinilyticus</name>
    <dbReference type="NCBI Taxonomy" id="372072"/>
    <lineage>
        <taxon>Bacteria</taxon>
        <taxon>Pseudomonadati</taxon>
        <taxon>Pseudomonadota</taxon>
        <taxon>Alphaproteobacteria</taxon>
        <taxon>Hyphomicrobiales</taxon>
        <taxon>Cohaesibacteraceae</taxon>
    </lineage>
</organism>
<feature type="signal peptide" evidence="3">
    <location>
        <begin position="1"/>
        <end position="29"/>
    </location>
</feature>
<sequence length="659" mass="71879">MPSVSCPARILAIAWIALAAVFLTSSAWAREEILDYKVDVTVNLDRSIDVVETIKVDVKGQEIRRGIFRDLTVKYVLEDGSPLNLDVSNISIQRNGRSEPFQTSYTGRYLRMKIGDKDRYLSHEPHTYRISYNVDDFVAFFDDVDEIYWNAIGTGWNFPIRKANVSVTIPQGGKILQSVVYTGTDGSEAQDGSVTEQSDTYINYRANRPLKIGEGMTVAVGWEKGLIAPPTKEELRMKALVKDSPLYGLALLALGNFAWFYRTWRKWGKDPRAGTIIPRFHPPKDISPALASYIHGVGSFVGSRQKAFMASLVSLSIKGFLRLDKTGSKLKVHSLDKIYSGELRRLPVGETSLMSSLFYDDVSSASPRKKEGRDQLIFSNLSYSVMSGAMGAFTRDIETITNQKYFNRNYGTAVPTIILIIIALIGFIGSTIAFNPYNAIGIGLAIAGVIAGGVIYGCWALWRSSKLAAIIVMAFVAIFAGLVFMIVAEEGGLTPSSLANFLVFGVFAGMALLVPFAFDVMKAPTEDGQKIIDQLNGLKLFMTVVIAEKVDAMDMPELTPDLYEELLPYAIALGVDKEWTQNFETLVFSQLPPEQHYDPDWYDGDYSDGHFSSSDIDNMNSALSSDLSESLTPPASSSSGSSGGGSSGGGGGGGGGGGW</sequence>
<proteinExistence type="predicted"/>
<feature type="transmembrane region" description="Helical" evidence="2">
    <location>
        <begin position="440"/>
        <end position="462"/>
    </location>
</feature>
<feature type="transmembrane region" description="Helical" evidence="2">
    <location>
        <begin position="413"/>
        <end position="434"/>
    </location>
</feature>
<feature type="compositionally biased region" description="Polar residues" evidence="1">
    <location>
        <begin position="617"/>
        <end position="635"/>
    </location>
</feature>
<evidence type="ECO:0000256" key="1">
    <source>
        <dbReference type="SAM" id="MobiDB-lite"/>
    </source>
</evidence>
<gene>
    <name evidence="6" type="ORF">SAMN06265368_0302</name>
</gene>
<dbReference type="InterPro" id="IPR048389">
    <property type="entry name" value="YciQ-like_C"/>
</dbReference>
<feature type="compositionally biased region" description="Gly residues" evidence="1">
    <location>
        <begin position="641"/>
        <end position="659"/>
    </location>
</feature>
<protein>
    <submittedName>
        <fullName evidence="6">Predicted membrane protein</fullName>
    </submittedName>
</protein>
<feature type="chain" id="PRO_5013261692" evidence="3">
    <location>
        <begin position="30"/>
        <end position="659"/>
    </location>
</feature>
<keyword evidence="3" id="KW-0732">Signal</keyword>
<keyword evidence="7" id="KW-1185">Reference proteome</keyword>
<accession>A0A285N9F6</accession>
<dbReference type="Proteomes" id="UP000219439">
    <property type="component" value="Unassembled WGS sequence"/>
</dbReference>
<keyword evidence="2" id="KW-0812">Transmembrane</keyword>
<feature type="transmembrane region" description="Helical" evidence="2">
    <location>
        <begin position="499"/>
        <end position="518"/>
    </location>
</feature>
<feature type="transmembrane region" description="Helical" evidence="2">
    <location>
        <begin position="467"/>
        <end position="487"/>
    </location>
</feature>
<feature type="domain" description="Predicted membrane protein YciQ-like C-terminal" evidence="5">
    <location>
        <begin position="278"/>
        <end position="460"/>
    </location>
</feature>
<reference evidence="6 7" key="1">
    <citation type="submission" date="2017-09" db="EMBL/GenBank/DDBJ databases">
        <authorList>
            <person name="Ehlers B."/>
            <person name="Leendertz F.H."/>
        </authorList>
    </citation>
    <scope>NUCLEOTIDE SEQUENCE [LARGE SCALE GENOMIC DNA]</scope>
    <source>
        <strain evidence="6 7">DSM 18289</strain>
    </source>
</reference>
<evidence type="ECO:0000256" key="3">
    <source>
        <dbReference type="SAM" id="SignalP"/>
    </source>
</evidence>
<evidence type="ECO:0000259" key="5">
    <source>
        <dbReference type="Pfam" id="PF20990"/>
    </source>
</evidence>
<feature type="region of interest" description="Disordered" evidence="1">
    <location>
        <begin position="617"/>
        <end position="659"/>
    </location>
</feature>
<dbReference type="AlphaFoldDB" id="A0A285N9F6"/>
<name>A0A285N9F6_9HYPH</name>
<evidence type="ECO:0000256" key="2">
    <source>
        <dbReference type="SAM" id="Phobius"/>
    </source>
</evidence>
<dbReference type="Pfam" id="PF09972">
    <property type="entry name" value="DUF2207"/>
    <property type="match status" value="1"/>
</dbReference>
<evidence type="ECO:0000313" key="7">
    <source>
        <dbReference type="Proteomes" id="UP000219439"/>
    </source>
</evidence>
<evidence type="ECO:0000313" key="6">
    <source>
        <dbReference type="EMBL" id="SNZ06095.1"/>
    </source>
</evidence>
<dbReference type="EMBL" id="OBEL01000001">
    <property type="protein sequence ID" value="SNZ06095.1"/>
    <property type="molecule type" value="Genomic_DNA"/>
</dbReference>
<feature type="domain" description="DUF2207" evidence="4">
    <location>
        <begin position="32"/>
        <end position="222"/>
    </location>
</feature>